<evidence type="ECO:0000313" key="2">
    <source>
        <dbReference type="Ensembl" id="ENSPFOP00000000597.1"/>
    </source>
</evidence>
<organism evidence="2 3">
    <name type="scientific">Poecilia formosa</name>
    <name type="common">Amazon molly</name>
    <name type="synonym">Limia formosa</name>
    <dbReference type="NCBI Taxonomy" id="48698"/>
    <lineage>
        <taxon>Eukaryota</taxon>
        <taxon>Metazoa</taxon>
        <taxon>Chordata</taxon>
        <taxon>Craniata</taxon>
        <taxon>Vertebrata</taxon>
        <taxon>Euteleostomi</taxon>
        <taxon>Actinopterygii</taxon>
        <taxon>Neopterygii</taxon>
        <taxon>Teleostei</taxon>
        <taxon>Neoteleostei</taxon>
        <taxon>Acanthomorphata</taxon>
        <taxon>Ovalentaria</taxon>
        <taxon>Atherinomorphae</taxon>
        <taxon>Cyprinodontiformes</taxon>
        <taxon>Poeciliidae</taxon>
        <taxon>Poeciliinae</taxon>
        <taxon>Poecilia</taxon>
    </lineage>
</organism>
<reference evidence="2" key="2">
    <citation type="submission" date="2025-08" db="UniProtKB">
        <authorList>
            <consortium name="Ensembl"/>
        </authorList>
    </citation>
    <scope>IDENTIFICATION</scope>
</reference>
<keyword evidence="3" id="KW-1185">Reference proteome</keyword>
<sequence>LPPLSPQTLQTFLETLLRCNGKASPFSAEKISQQQKLIMNLMGEVKELKRQNVEKDKQIAFLEHRVADLEQYSRMNDVIISGLEMKPRSYARAVTEANNTEERDEKQGTFEKQIFFSNKGISIDNGIEACHPLPQKNKGVKPAIVMRFTNRKHKNELLKQGRKLKGTNVYINEHLTKLNADIARRARFLRKQKKIQSTWTSNCRVYIKLNGSLEEAKILIIRQIE</sequence>
<dbReference type="OMA" id="IAPADIC"/>
<feature type="coiled-coil region" evidence="1">
    <location>
        <begin position="31"/>
        <end position="65"/>
    </location>
</feature>
<keyword evidence="1" id="KW-0175">Coiled coil</keyword>
<evidence type="ECO:0000256" key="1">
    <source>
        <dbReference type="SAM" id="Coils"/>
    </source>
</evidence>
<reference evidence="3" key="1">
    <citation type="submission" date="2013-10" db="EMBL/GenBank/DDBJ databases">
        <authorList>
            <person name="Schartl M."/>
            <person name="Warren W."/>
        </authorList>
    </citation>
    <scope>NUCLEOTIDE SEQUENCE [LARGE SCALE GENOMIC DNA]</scope>
    <source>
        <strain evidence="3">female</strain>
    </source>
</reference>
<dbReference type="Proteomes" id="UP000028760">
    <property type="component" value="Unassembled WGS sequence"/>
</dbReference>
<dbReference type="EMBL" id="AYCK01025948">
    <property type="status" value="NOT_ANNOTATED_CDS"/>
    <property type="molecule type" value="Genomic_DNA"/>
</dbReference>
<reference evidence="2" key="3">
    <citation type="submission" date="2025-09" db="UniProtKB">
        <authorList>
            <consortium name="Ensembl"/>
        </authorList>
    </citation>
    <scope>IDENTIFICATION</scope>
</reference>
<dbReference type="GeneTree" id="ENSGT00410000028985"/>
<proteinExistence type="predicted"/>
<evidence type="ECO:0000313" key="3">
    <source>
        <dbReference type="Proteomes" id="UP000028760"/>
    </source>
</evidence>
<name>A0A087X494_POEFO</name>
<dbReference type="Ensembl" id="ENSPFOT00000000598.1">
    <property type="protein sequence ID" value="ENSPFOP00000000597.1"/>
    <property type="gene ID" value="ENSPFOG00000000649.1"/>
</dbReference>
<protein>
    <submittedName>
        <fullName evidence="2">Uncharacterized protein</fullName>
    </submittedName>
</protein>
<accession>A0A087X494</accession>
<dbReference type="AlphaFoldDB" id="A0A087X494"/>